<dbReference type="RefSeq" id="WP_228857293.1">
    <property type="nucleotide sequence ID" value="NZ_AP024086.1"/>
</dbReference>
<dbReference type="CDD" id="cd12174">
    <property type="entry name" value="PGDH_like_3"/>
    <property type="match status" value="1"/>
</dbReference>
<dbReference type="Proteomes" id="UP000826725">
    <property type="component" value="Chromosome"/>
</dbReference>
<feature type="domain" description="D-isomer specific 2-hydroxyacid dehydrogenase catalytic" evidence="5">
    <location>
        <begin position="47"/>
        <end position="307"/>
    </location>
</feature>
<reference evidence="7" key="1">
    <citation type="submission" date="2020-09" db="EMBL/GenBank/DDBJ databases">
        <title>Desulfogranum mesoprofundum gen. nov., sp. nov., a novel mesophilic, sulfate-reducing chemolithoautotroph isolated from a deep-sea hydrothermal vent chimney in the Suiyo Seamount.</title>
        <authorList>
            <person name="Hashimoto Y."/>
            <person name="Nakagawa S."/>
        </authorList>
    </citation>
    <scope>NUCLEOTIDE SEQUENCE</scope>
    <source>
        <strain evidence="7">KT2</strain>
    </source>
</reference>
<feature type="domain" description="D-isomer specific 2-hydroxyacid dehydrogenase NAD-binding" evidence="6">
    <location>
        <begin position="113"/>
        <end position="275"/>
    </location>
</feature>
<dbReference type="InterPro" id="IPR006139">
    <property type="entry name" value="D-isomer_2_OHA_DH_cat_dom"/>
</dbReference>
<evidence type="ECO:0000259" key="6">
    <source>
        <dbReference type="Pfam" id="PF02826"/>
    </source>
</evidence>
<accession>A0A8D5JHC0</accession>
<dbReference type="CDD" id="cd04901">
    <property type="entry name" value="ACT_3PGDH"/>
    <property type="match status" value="1"/>
</dbReference>
<keyword evidence="2 4" id="KW-0560">Oxidoreductase</keyword>
<dbReference type="InterPro" id="IPR006140">
    <property type="entry name" value="D-isomer_DH_NAD-bd"/>
</dbReference>
<evidence type="ECO:0000256" key="2">
    <source>
        <dbReference type="ARBA" id="ARBA00023002"/>
    </source>
</evidence>
<dbReference type="PROSITE" id="PS00065">
    <property type="entry name" value="D_2_HYDROXYACID_DH_1"/>
    <property type="match status" value="1"/>
</dbReference>
<dbReference type="Pfam" id="PF02826">
    <property type="entry name" value="2-Hacid_dh_C"/>
    <property type="match status" value="1"/>
</dbReference>
<sequence length="394" mass="42623">MSHFKIRKINAIAEEGLQLFTDNFHVSEDEQSPDGIVIRSSPLNVDDYPTLLAVARAGAGTNNINVERATEKGICVFNTPGANANAVVDLVFPMIGVWKRNIFKGIEFCKSLAAMDPDKVNAEVEARKAAFRGVEIAGKTLGVVGLGQIGVRLANGGVHRHMVVNGFDPAPALANIHLLSPEVRLCRSLTAAVENADVVSLHLPLNDRTRNFVNSEFLSRLKRGAVLINYARGPIVDESAILEALDSGILEAYLCDFPTPAIIGHPRILMTPHLGASTSESEGNCATMAVKELSTYLKYGNVVHSVNFPTIESTPTDDVHSRLIVINRDVPGMIALISNIFGKYSLNIASYLNQSNGTVGYNIIDVESEIPGDIVKELNGNKDVIRTRTIVFAK</sequence>
<dbReference type="KEGG" id="dbk:DGMP_19570"/>
<proteinExistence type="inferred from homology"/>
<evidence type="ECO:0000259" key="5">
    <source>
        <dbReference type="Pfam" id="PF00389"/>
    </source>
</evidence>
<name>A0A8D5JHC0_9BACT</name>
<dbReference type="GO" id="GO:0016616">
    <property type="term" value="F:oxidoreductase activity, acting on the CH-OH group of donors, NAD or NADP as acceptor"/>
    <property type="evidence" value="ECO:0007669"/>
    <property type="project" value="InterPro"/>
</dbReference>
<evidence type="ECO:0000256" key="4">
    <source>
        <dbReference type="RuleBase" id="RU003719"/>
    </source>
</evidence>
<evidence type="ECO:0000256" key="3">
    <source>
        <dbReference type="ARBA" id="ARBA00023027"/>
    </source>
</evidence>
<dbReference type="AlphaFoldDB" id="A0A8D5JHC0"/>
<gene>
    <name evidence="7" type="ORF">DGMP_19570</name>
</gene>
<dbReference type="PANTHER" id="PTHR42938:SF47">
    <property type="entry name" value="HYDROXYPYRUVATE REDUCTASE"/>
    <property type="match status" value="1"/>
</dbReference>
<protein>
    <submittedName>
        <fullName evidence="7">D-3-phosphoglycerate dehydrogenase</fullName>
    </submittedName>
</protein>
<dbReference type="InterPro" id="IPR029753">
    <property type="entry name" value="D-isomer_DH_CS"/>
</dbReference>
<organism evidence="7 8">
    <name type="scientific">Desulfomarina profundi</name>
    <dbReference type="NCBI Taxonomy" id="2772557"/>
    <lineage>
        <taxon>Bacteria</taxon>
        <taxon>Pseudomonadati</taxon>
        <taxon>Thermodesulfobacteriota</taxon>
        <taxon>Desulfobulbia</taxon>
        <taxon>Desulfobulbales</taxon>
        <taxon>Desulfobulbaceae</taxon>
        <taxon>Desulfomarina</taxon>
    </lineage>
</organism>
<evidence type="ECO:0000313" key="8">
    <source>
        <dbReference type="Proteomes" id="UP000826725"/>
    </source>
</evidence>
<evidence type="ECO:0000256" key="1">
    <source>
        <dbReference type="ARBA" id="ARBA00005854"/>
    </source>
</evidence>
<keyword evidence="3" id="KW-0520">NAD</keyword>
<dbReference type="PROSITE" id="PS00671">
    <property type="entry name" value="D_2_HYDROXYACID_DH_3"/>
    <property type="match status" value="1"/>
</dbReference>
<evidence type="ECO:0000313" key="7">
    <source>
        <dbReference type="EMBL" id="BCL61264.1"/>
    </source>
</evidence>
<dbReference type="InterPro" id="IPR029752">
    <property type="entry name" value="D-isomer_DH_CS1"/>
</dbReference>
<dbReference type="PROSITE" id="PS00670">
    <property type="entry name" value="D_2_HYDROXYACID_DH_2"/>
    <property type="match status" value="1"/>
</dbReference>
<dbReference type="GO" id="GO:0051287">
    <property type="term" value="F:NAD binding"/>
    <property type="evidence" value="ECO:0007669"/>
    <property type="project" value="InterPro"/>
</dbReference>
<comment type="similarity">
    <text evidence="1 4">Belongs to the D-isomer specific 2-hydroxyacid dehydrogenase family.</text>
</comment>
<dbReference type="Pfam" id="PF00389">
    <property type="entry name" value="2-Hacid_dh"/>
    <property type="match status" value="1"/>
</dbReference>
<keyword evidence="8" id="KW-1185">Reference proteome</keyword>
<dbReference type="EMBL" id="AP024086">
    <property type="protein sequence ID" value="BCL61264.1"/>
    <property type="molecule type" value="Genomic_DNA"/>
</dbReference>
<dbReference type="PANTHER" id="PTHR42938">
    <property type="entry name" value="FORMATE DEHYDROGENASE 1"/>
    <property type="match status" value="1"/>
</dbReference>